<dbReference type="AlphaFoldDB" id="A0A645EGR7"/>
<evidence type="ECO:0000313" key="1">
    <source>
        <dbReference type="EMBL" id="MPM99792.1"/>
    </source>
</evidence>
<protein>
    <submittedName>
        <fullName evidence="1">Uncharacterized protein</fullName>
    </submittedName>
</protein>
<gene>
    <name evidence="1" type="ORF">SDC9_146986</name>
</gene>
<organism evidence="1">
    <name type="scientific">bioreactor metagenome</name>
    <dbReference type="NCBI Taxonomy" id="1076179"/>
    <lineage>
        <taxon>unclassified sequences</taxon>
        <taxon>metagenomes</taxon>
        <taxon>ecological metagenomes</taxon>
    </lineage>
</organism>
<proteinExistence type="predicted"/>
<sequence length="115" mass="12240">MEGSVLVTPTVGAEDHDRVFHAAYVALIGAAVAPDGKRDRIAQQGVGSYIQKRIRVGDMGFLGSRVAPRLLDACPVLIAVIPRTGQGFTPLCIGPWGGAFNKERELVDRGDTEPV</sequence>
<accession>A0A645EGR7</accession>
<dbReference type="EMBL" id="VSSQ01045865">
    <property type="protein sequence ID" value="MPM99792.1"/>
    <property type="molecule type" value="Genomic_DNA"/>
</dbReference>
<comment type="caution">
    <text evidence="1">The sequence shown here is derived from an EMBL/GenBank/DDBJ whole genome shotgun (WGS) entry which is preliminary data.</text>
</comment>
<name>A0A645EGR7_9ZZZZ</name>
<reference evidence="1" key="1">
    <citation type="submission" date="2019-08" db="EMBL/GenBank/DDBJ databases">
        <authorList>
            <person name="Kucharzyk K."/>
            <person name="Murdoch R.W."/>
            <person name="Higgins S."/>
            <person name="Loffler F."/>
        </authorList>
    </citation>
    <scope>NUCLEOTIDE SEQUENCE</scope>
</reference>